<name>A0A917ESY5_9MICC</name>
<proteinExistence type="predicted"/>
<dbReference type="InterPro" id="IPR029068">
    <property type="entry name" value="Glyas_Bleomycin-R_OHBP_Dase"/>
</dbReference>
<protein>
    <submittedName>
        <fullName evidence="2">Glyoxalase</fullName>
    </submittedName>
</protein>
<dbReference type="RefSeq" id="WP_188686222.1">
    <property type="nucleotide sequence ID" value="NZ_BMIS01000014.1"/>
</dbReference>
<feature type="domain" description="VOC" evidence="1">
    <location>
        <begin position="1"/>
        <end position="131"/>
    </location>
</feature>
<evidence type="ECO:0000313" key="2">
    <source>
        <dbReference type="EMBL" id="GGE76474.1"/>
    </source>
</evidence>
<dbReference type="Gene3D" id="3.10.180.10">
    <property type="entry name" value="2,3-Dihydroxybiphenyl 1,2-Dioxygenase, domain 1"/>
    <property type="match status" value="1"/>
</dbReference>
<dbReference type="EMBL" id="BMIS01000014">
    <property type="protein sequence ID" value="GGE76474.1"/>
    <property type="molecule type" value="Genomic_DNA"/>
</dbReference>
<reference evidence="2" key="1">
    <citation type="journal article" date="2014" name="Int. J. Syst. Evol. Microbiol.">
        <title>Complete genome sequence of Corynebacterium casei LMG S-19264T (=DSM 44701T), isolated from a smear-ripened cheese.</title>
        <authorList>
            <consortium name="US DOE Joint Genome Institute (JGI-PGF)"/>
            <person name="Walter F."/>
            <person name="Albersmeier A."/>
            <person name="Kalinowski J."/>
            <person name="Ruckert C."/>
        </authorList>
    </citation>
    <scope>NUCLEOTIDE SEQUENCE</scope>
    <source>
        <strain evidence="2">CGMCC 1.15388</strain>
    </source>
</reference>
<dbReference type="InterPro" id="IPR004360">
    <property type="entry name" value="Glyas_Fos-R_dOase_dom"/>
</dbReference>
<dbReference type="InterPro" id="IPR037523">
    <property type="entry name" value="VOC_core"/>
</dbReference>
<dbReference type="PANTHER" id="PTHR36503">
    <property type="entry name" value="BLR2520 PROTEIN"/>
    <property type="match status" value="1"/>
</dbReference>
<dbReference type="PROSITE" id="PS51819">
    <property type="entry name" value="VOC"/>
    <property type="match status" value="1"/>
</dbReference>
<dbReference type="SUPFAM" id="SSF54593">
    <property type="entry name" value="Glyoxalase/Bleomycin resistance protein/Dihydroxybiphenyl dioxygenase"/>
    <property type="match status" value="1"/>
</dbReference>
<organism evidence="2 3">
    <name type="scientific">Nesterenkonia cremea</name>
    <dbReference type="NCBI Taxonomy" id="1882340"/>
    <lineage>
        <taxon>Bacteria</taxon>
        <taxon>Bacillati</taxon>
        <taxon>Actinomycetota</taxon>
        <taxon>Actinomycetes</taxon>
        <taxon>Micrococcales</taxon>
        <taxon>Micrococcaceae</taxon>
        <taxon>Nesterenkonia</taxon>
    </lineage>
</organism>
<sequence length="133" mass="14398">MTNEITIALPTEDRVRAYEFYRTALILPSVGEPAEDGVPEPLQFRLDTGTTLMFVPTGGFGWVLDGRDSAPAGSHEILLSLTLDSAEEVRATTERMLEAGAEIVLEPTEQPWGFSAVVTDPDGHAWQLIAAQG</sequence>
<dbReference type="AlphaFoldDB" id="A0A917ESY5"/>
<keyword evidence="3" id="KW-1185">Reference proteome</keyword>
<reference evidence="2" key="2">
    <citation type="submission" date="2020-09" db="EMBL/GenBank/DDBJ databases">
        <authorList>
            <person name="Sun Q."/>
            <person name="Zhou Y."/>
        </authorList>
    </citation>
    <scope>NUCLEOTIDE SEQUENCE</scope>
    <source>
        <strain evidence="2">CGMCC 1.15388</strain>
    </source>
</reference>
<evidence type="ECO:0000259" key="1">
    <source>
        <dbReference type="PROSITE" id="PS51819"/>
    </source>
</evidence>
<gene>
    <name evidence="2" type="ORF">GCM10011401_24780</name>
</gene>
<comment type="caution">
    <text evidence="2">The sequence shown here is derived from an EMBL/GenBank/DDBJ whole genome shotgun (WGS) entry which is preliminary data.</text>
</comment>
<dbReference type="Proteomes" id="UP000633136">
    <property type="component" value="Unassembled WGS sequence"/>
</dbReference>
<evidence type="ECO:0000313" key="3">
    <source>
        <dbReference type="Proteomes" id="UP000633136"/>
    </source>
</evidence>
<dbReference type="Pfam" id="PF00903">
    <property type="entry name" value="Glyoxalase"/>
    <property type="match status" value="1"/>
</dbReference>
<dbReference type="PANTHER" id="PTHR36503:SF1">
    <property type="entry name" value="BLR2520 PROTEIN"/>
    <property type="match status" value="1"/>
</dbReference>
<accession>A0A917ESY5</accession>